<comment type="caution">
    <text evidence="3">The sequence shown here is derived from an EMBL/GenBank/DDBJ whole genome shotgun (WGS) entry which is preliminary data.</text>
</comment>
<accession>A0A9P1NB81</accession>
<dbReference type="Proteomes" id="UP001152747">
    <property type="component" value="Unassembled WGS sequence"/>
</dbReference>
<feature type="compositionally biased region" description="Acidic residues" evidence="2">
    <location>
        <begin position="142"/>
        <end position="152"/>
    </location>
</feature>
<feature type="compositionally biased region" description="Acidic residues" evidence="2">
    <location>
        <begin position="245"/>
        <end position="264"/>
    </location>
</feature>
<feature type="compositionally biased region" description="Basic and acidic residues" evidence="2">
    <location>
        <begin position="1"/>
        <end position="10"/>
    </location>
</feature>
<feature type="compositionally biased region" description="Polar residues" evidence="2">
    <location>
        <begin position="189"/>
        <end position="198"/>
    </location>
</feature>
<keyword evidence="1" id="KW-0175">Coiled coil</keyword>
<dbReference type="AlphaFoldDB" id="A0A9P1NB81"/>
<feature type="region of interest" description="Disordered" evidence="2">
    <location>
        <begin position="1"/>
        <end position="264"/>
    </location>
</feature>
<evidence type="ECO:0000256" key="1">
    <source>
        <dbReference type="SAM" id="Coils"/>
    </source>
</evidence>
<organism evidence="3 4">
    <name type="scientific">Caenorhabditis angaria</name>
    <dbReference type="NCBI Taxonomy" id="860376"/>
    <lineage>
        <taxon>Eukaryota</taxon>
        <taxon>Metazoa</taxon>
        <taxon>Ecdysozoa</taxon>
        <taxon>Nematoda</taxon>
        <taxon>Chromadorea</taxon>
        <taxon>Rhabditida</taxon>
        <taxon>Rhabditina</taxon>
        <taxon>Rhabditomorpha</taxon>
        <taxon>Rhabditoidea</taxon>
        <taxon>Rhabditidae</taxon>
        <taxon>Peloderinae</taxon>
        <taxon>Caenorhabditis</taxon>
    </lineage>
</organism>
<feature type="compositionally biased region" description="Polar residues" evidence="2">
    <location>
        <begin position="213"/>
        <end position="224"/>
    </location>
</feature>
<reference evidence="3" key="1">
    <citation type="submission" date="2022-11" db="EMBL/GenBank/DDBJ databases">
        <authorList>
            <person name="Kikuchi T."/>
        </authorList>
    </citation>
    <scope>NUCLEOTIDE SEQUENCE</scope>
    <source>
        <strain evidence="3">PS1010</strain>
    </source>
</reference>
<keyword evidence="4" id="KW-1185">Reference proteome</keyword>
<proteinExistence type="predicted"/>
<evidence type="ECO:0000313" key="3">
    <source>
        <dbReference type="EMBL" id="CAI5456520.1"/>
    </source>
</evidence>
<gene>
    <name evidence="3" type="ORF">CAMP_LOCUS19157</name>
</gene>
<feature type="compositionally biased region" description="Low complexity" evidence="2">
    <location>
        <begin position="25"/>
        <end position="36"/>
    </location>
</feature>
<feature type="compositionally biased region" description="Basic and acidic residues" evidence="2">
    <location>
        <begin position="51"/>
        <end position="72"/>
    </location>
</feature>
<feature type="compositionally biased region" description="Acidic residues" evidence="2">
    <location>
        <begin position="73"/>
        <end position="131"/>
    </location>
</feature>
<name>A0A9P1NB81_9PELO</name>
<sequence>MAPKPIKDTKSTVPQVDDSAEPGPSSSSSQSSSQSQEPAYPLAEEADDEIIFLKEVQKPSKSAKKESVKKEDESDGEDSDESEEVDSDGVSDDQGESDDSEDIESDEEGEKEEQEESDDENESDDKEEEDGEDKKDSSIEILDSEDDSDDGEVEKVSEEDSTDGEKEDNQEEEGEDSRVARSRRVPPASNDQIPTTSTSRKRQRSPSIEIVEEQSTSRRSQTTPKKQKKGRLEVQEDNQERVTGEEEAGEVPEVSDDSNDDEDEDRIDANYIRRFLNHSVQRNPQVYGNIPNVSDFLDYTMNYIRSNQELLNDLTNSDQRLFAWYNENFVIGSQNWMEFTNNPDSFEDLHRNQFEHSIEDDGTFVSVPLDPMPVLFPSAIQGRLIERAREQHDWIVDHREAQYLMVLQRGREIERRGEEVRNLMRRNEELVEEINQSRRQ</sequence>
<feature type="compositionally biased region" description="Acidic residues" evidence="2">
    <location>
        <begin position="159"/>
        <end position="175"/>
    </location>
</feature>
<protein>
    <submittedName>
        <fullName evidence="3">Uncharacterized protein</fullName>
    </submittedName>
</protein>
<feature type="compositionally biased region" description="Basic and acidic residues" evidence="2">
    <location>
        <begin position="230"/>
        <end position="244"/>
    </location>
</feature>
<evidence type="ECO:0000256" key="2">
    <source>
        <dbReference type="SAM" id="MobiDB-lite"/>
    </source>
</evidence>
<evidence type="ECO:0000313" key="4">
    <source>
        <dbReference type="Proteomes" id="UP001152747"/>
    </source>
</evidence>
<feature type="coiled-coil region" evidence="1">
    <location>
        <begin position="413"/>
        <end position="440"/>
    </location>
</feature>
<dbReference type="EMBL" id="CANHGI010000006">
    <property type="protein sequence ID" value="CAI5456520.1"/>
    <property type="molecule type" value="Genomic_DNA"/>
</dbReference>